<gene>
    <name evidence="2" type="ORF">HSB1_35770</name>
</gene>
<organism evidence="2 3">
    <name type="scientific">Halogranum salarium B-1</name>
    <dbReference type="NCBI Taxonomy" id="1210908"/>
    <lineage>
        <taxon>Archaea</taxon>
        <taxon>Methanobacteriati</taxon>
        <taxon>Methanobacteriota</taxon>
        <taxon>Stenosarchaea group</taxon>
        <taxon>Halobacteria</taxon>
        <taxon>Halobacteriales</taxon>
        <taxon>Haloferacaceae</taxon>
    </lineage>
</organism>
<sequence>MHEVQRSGRGGLSPTHSVRPRRRLIHGLDAAAVDPLL</sequence>
<accession>J2ZBY0</accession>
<evidence type="ECO:0000313" key="3">
    <source>
        <dbReference type="Proteomes" id="UP000007813"/>
    </source>
</evidence>
<dbReference type="Proteomes" id="UP000007813">
    <property type="component" value="Unassembled WGS sequence"/>
</dbReference>
<evidence type="ECO:0000313" key="2">
    <source>
        <dbReference type="EMBL" id="EJN58160.1"/>
    </source>
</evidence>
<dbReference type="AlphaFoldDB" id="J2ZBY0"/>
<comment type="caution">
    <text evidence="2">The sequence shown here is derived from an EMBL/GenBank/DDBJ whole genome shotgun (WGS) entry which is preliminary data.</text>
</comment>
<protein>
    <submittedName>
        <fullName evidence="2">Uncharacterized protein</fullName>
    </submittedName>
</protein>
<name>J2ZBY0_9EURY</name>
<proteinExistence type="predicted"/>
<evidence type="ECO:0000256" key="1">
    <source>
        <dbReference type="SAM" id="MobiDB-lite"/>
    </source>
</evidence>
<feature type="region of interest" description="Disordered" evidence="1">
    <location>
        <begin position="1"/>
        <end position="23"/>
    </location>
</feature>
<reference evidence="2 3" key="1">
    <citation type="journal article" date="2012" name="J. Bacteriol.">
        <title>Draft Genome Sequence of the Extremely Halophilic Archaeon Halogranum salarium B-1T.</title>
        <authorList>
            <person name="Kim K.K."/>
            <person name="Lee K.C."/>
            <person name="Lee J.S."/>
        </authorList>
    </citation>
    <scope>NUCLEOTIDE SEQUENCE [LARGE SCALE GENOMIC DNA]</scope>
    <source>
        <strain evidence="2 3">B-1</strain>
    </source>
</reference>
<dbReference type="EMBL" id="ALJD01000009">
    <property type="protein sequence ID" value="EJN58160.1"/>
    <property type="molecule type" value="Genomic_DNA"/>
</dbReference>